<dbReference type="EMBL" id="DTGZ01000167">
    <property type="protein sequence ID" value="HGV98401.1"/>
    <property type="molecule type" value="Genomic_DNA"/>
</dbReference>
<sequence length="163" mass="18233">MNKKRLIISSLILLLSFCLGNSQHIGLGIILGSPTGFNGKLNLTRNSAVSANLGFSLAEPHWLHITCDYQFLFPSVIKWQDEIIGEQKVIEDLVPFLGVGGRFKLKEDEQKNSKLNIGLRLGGGIEYKIARFGIFLEIYPVVNIYPATEFDLEGGLGLRFYFQ</sequence>
<comment type="caution">
    <text evidence="1">The sequence shown here is derived from an EMBL/GenBank/DDBJ whole genome shotgun (WGS) entry which is preliminary data.</text>
</comment>
<evidence type="ECO:0000313" key="1">
    <source>
        <dbReference type="EMBL" id="HGV98401.1"/>
    </source>
</evidence>
<gene>
    <name evidence="1" type="ORF">ENV60_08935</name>
</gene>
<organism evidence="1">
    <name type="scientific">candidate division WOR-3 bacterium</name>
    <dbReference type="NCBI Taxonomy" id="2052148"/>
    <lineage>
        <taxon>Bacteria</taxon>
        <taxon>Bacteria division WOR-3</taxon>
    </lineage>
</organism>
<protein>
    <recommendedName>
        <fullName evidence="2">DUF3996 domain-containing protein</fullName>
    </recommendedName>
</protein>
<reference evidence="1" key="1">
    <citation type="journal article" date="2020" name="mSystems">
        <title>Genome- and Community-Level Interaction Insights into Carbon Utilization and Element Cycling Functions of Hydrothermarchaeota in Hydrothermal Sediment.</title>
        <authorList>
            <person name="Zhou Z."/>
            <person name="Liu Y."/>
            <person name="Xu W."/>
            <person name="Pan J."/>
            <person name="Luo Z.H."/>
            <person name="Li M."/>
        </authorList>
    </citation>
    <scope>NUCLEOTIDE SEQUENCE [LARGE SCALE GENOMIC DNA]</scope>
    <source>
        <strain evidence="1">SpSt-774</strain>
    </source>
</reference>
<accession>A0A7C4TIM9</accession>
<proteinExistence type="predicted"/>
<dbReference type="AlphaFoldDB" id="A0A7C4TIM9"/>
<evidence type="ECO:0008006" key="2">
    <source>
        <dbReference type="Google" id="ProtNLM"/>
    </source>
</evidence>
<name>A0A7C4TIM9_UNCW3</name>